<dbReference type="EMBL" id="AK172861">
    <property type="protein sequence ID" value="BAD18817.1"/>
    <property type="molecule type" value="mRNA"/>
</dbReference>
<evidence type="ECO:0000256" key="2">
    <source>
        <dbReference type="SAM" id="SignalP"/>
    </source>
</evidence>
<sequence length="172" mass="18968">MCSTKGMWHVAPGRVHPARGQLFSCLGLTLTTGLWGVLQPKCPPCPPHISVRGGHAQANVLSQPAAGAALPRRAWEVLGMPQRFSSCLALAWPSASRINLRSVEQPRETQIWLRTAYGQEGCKSSQAKPPWALAPAAAWLWTQLEPGRKSATPHRRPLRLGKHLRKKLLQKR</sequence>
<keyword evidence="2" id="KW-0732">Signal</keyword>
<dbReference type="AlphaFoldDB" id="Q6ZMB2"/>
<accession>Q6ZMB2</accession>
<feature type="chain" id="PRO_5004282888" evidence="2">
    <location>
        <begin position="37"/>
        <end position="172"/>
    </location>
</feature>
<reference evidence="3" key="1">
    <citation type="submission" date="2004-04" db="EMBL/GenBank/DDBJ databases">
        <title>NEDO human cDNA sequencing project.</title>
        <authorList>
            <person name="Kawabata A."/>
            <person name="Hikiji T."/>
            <person name="Kobatake N."/>
            <person name="Inagaki H."/>
            <person name="Ikema Y."/>
            <person name="Okamoto S."/>
            <person name="Okitani R."/>
            <person name="Ota T."/>
            <person name="Suzuki Y."/>
            <person name="Obayashi M."/>
            <person name="Nishi T."/>
            <person name="Shibahara T."/>
            <person name="Tanaka T."/>
            <person name="Nakamura Y."/>
            <person name="Isogai T."/>
            <person name="Sugano S."/>
        </authorList>
    </citation>
    <scope>NUCLEOTIDE SEQUENCE</scope>
    <source>
        <tissue evidence="3">Colon</tissue>
    </source>
</reference>
<proteinExistence type="evidence at transcript level"/>
<organism evidence="3">
    <name type="scientific">Homo sapiens</name>
    <name type="common">Human</name>
    <dbReference type="NCBI Taxonomy" id="9606"/>
    <lineage>
        <taxon>Eukaryota</taxon>
        <taxon>Metazoa</taxon>
        <taxon>Chordata</taxon>
        <taxon>Craniata</taxon>
        <taxon>Vertebrata</taxon>
        <taxon>Euteleostomi</taxon>
        <taxon>Mammalia</taxon>
        <taxon>Eutheria</taxon>
        <taxon>Euarchontoglires</taxon>
        <taxon>Primates</taxon>
        <taxon>Haplorrhini</taxon>
        <taxon>Catarrhini</taxon>
        <taxon>Hominidae</taxon>
        <taxon>Homo</taxon>
    </lineage>
</organism>
<feature type="signal peptide" evidence="2">
    <location>
        <begin position="1"/>
        <end position="36"/>
    </location>
</feature>
<evidence type="ECO:0000256" key="1">
    <source>
        <dbReference type="SAM" id="MobiDB-lite"/>
    </source>
</evidence>
<protein>
    <submittedName>
        <fullName evidence="3">cDNA FLJ24091 fis, clone COL10314</fullName>
    </submittedName>
</protein>
<feature type="region of interest" description="Disordered" evidence="1">
    <location>
        <begin position="147"/>
        <end position="172"/>
    </location>
</feature>
<name>Q6ZMB2_HUMAN</name>
<evidence type="ECO:0000313" key="3">
    <source>
        <dbReference type="EMBL" id="BAD18817.1"/>
    </source>
</evidence>
<feature type="compositionally biased region" description="Basic residues" evidence="1">
    <location>
        <begin position="151"/>
        <end position="172"/>
    </location>
</feature>